<evidence type="ECO:0000313" key="3">
    <source>
        <dbReference type="Proteomes" id="UP000527616"/>
    </source>
</evidence>
<evidence type="ECO:0000256" key="1">
    <source>
        <dbReference type="SAM" id="Phobius"/>
    </source>
</evidence>
<dbReference type="RefSeq" id="WP_179444310.1">
    <property type="nucleotide sequence ID" value="NZ_JACBZS010000001.1"/>
</dbReference>
<feature type="transmembrane region" description="Helical" evidence="1">
    <location>
        <begin position="45"/>
        <end position="72"/>
    </location>
</feature>
<proteinExistence type="predicted"/>
<protein>
    <submittedName>
        <fullName evidence="2">ABC-type tungstate transport system substrate-binding protein</fullName>
    </submittedName>
</protein>
<evidence type="ECO:0000313" key="2">
    <source>
        <dbReference type="EMBL" id="NYI70340.1"/>
    </source>
</evidence>
<reference evidence="2 3" key="1">
    <citation type="submission" date="2020-07" db="EMBL/GenBank/DDBJ databases">
        <title>Sequencing the genomes of 1000 actinobacteria strains.</title>
        <authorList>
            <person name="Klenk H.-P."/>
        </authorList>
    </citation>
    <scope>NUCLEOTIDE SEQUENCE [LARGE SCALE GENOMIC DNA]</scope>
    <source>
        <strain evidence="2 3">DSM 103164</strain>
    </source>
</reference>
<keyword evidence="1" id="KW-0472">Membrane</keyword>
<gene>
    <name evidence="2" type="ORF">GGQ54_000900</name>
</gene>
<accession>A0A7Z0IK92</accession>
<dbReference type="AlphaFoldDB" id="A0A7Z0IK92"/>
<sequence length="90" mass="9259">MFGPPGPLSPGGRVAAIIGAVMATVSAHLIAGLLVFAWISRDGPHGYAMIFSIFFAILLTPVALIGLVTFVAGLSTAYRRRNGGAPPPAR</sequence>
<dbReference type="Proteomes" id="UP000527616">
    <property type="component" value="Unassembled WGS sequence"/>
</dbReference>
<dbReference type="EMBL" id="JACBZS010000001">
    <property type="protein sequence ID" value="NYI70340.1"/>
    <property type="molecule type" value="Genomic_DNA"/>
</dbReference>
<organism evidence="2 3">
    <name type="scientific">Naumannella cuiyingiana</name>
    <dbReference type="NCBI Taxonomy" id="1347891"/>
    <lineage>
        <taxon>Bacteria</taxon>
        <taxon>Bacillati</taxon>
        <taxon>Actinomycetota</taxon>
        <taxon>Actinomycetes</taxon>
        <taxon>Propionibacteriales</taxon>
        <taxon>Propionibacteriaceae</taxon>
        <taxon>Naumannella</taxon>
    </lineage>
</organism>
<keyword evidence="1" id="KW-1133">Transmembrane helix</keyword>
<name>A0A7Z0IK92_9ACTN</name>
<feature type="transmembrane region" description="Helical" evidence="1">
    <location>
        <begin position="12"/>
        <end position="39"/>
    </location>
</feature>
<comment type="caution">
    <text evidence="2">The sequence shown here is derived from an EMBL/GenBank/DDBJ whole genome shotgun (WGS) entry which is preliminary data.</text>
</comment>
<keyword evidence="1" id="KW-0812">Transmembrane</keyword>
<keyword evidence="3" id="KW-1185">Reference proteome</keyword>